<sequence>MNLKPTAIALGLALALIAGCGGTRAEFWGRAVPDDVTRAGIGDILADPLEYNGKVVVTEGTVTGECAEGCTFWLEDATGRIYVTTTEGRFAIPPLAGRKLRVFGHVTTRDGTPTIIALGATRAN</sequence>
<protein>
    <recommendedName>
        <fullName evidence="3">DNA-binding protein</fullName>
    </recommendedName>
</protein>
<proteinExistence type="predicted"/>
<reference evidence="2" key="1">
    <citation type="journal article" date="2020" name="mSystems">
        <title>Genome- and Community-Level Interaction Insights into Carbon Utilization and Element Cycling Functions of Hydrothermarchaeota in Hydrothermal Sediment.</title>
        <authorList>
            <person name="Zhou Z."/>
            <person name="Liu Y."/>
            <person name="Xu W."/>
            <person name="Pan J."/>
            <person name="Luo Z.H."/>
            <person name="Li M."/>
        </authorList>
    </citation>
    <scope>NUCLEOTIDE SEQUENCE [LARGE SCALE GENOMIC DNA]</scope>
    <source>
        <strain evidence="2">SpSt-1182</strain>
    </source>
</reference>
<evidence type="ECO:0000256" key="1">
    <source>
        <dbReference type="SAM" id="SignalP"/>
    </source>
</evidence>
<keyword evidence="1" id="KW-0732">Signal</keyword>
<evidence type="ECO:0008006" key="3">
    <source>
        <dbReference type="Google" id="ProtNLM"/>
    </source>
</evidence>
<comment type="caution">
    <text evidence="2">The sequence shown here is derived from an EMBL/GenBank/DDBJ whole genome shotgun (WGS) entry which is preliminary data.</text>
</comment>
<dbReference type="Proteomes" id="UP000885672">
    <property type="component" value="Unassembled WGS sequence"/>
</dbReference>
<dbReference type="AlphaFoldDB" id="A0A7V0T781"/>
<evidence type="ECO:0000313" key="2">
    <source>
        <dbReference type="EMBL" id="HDR00443.1"/>
    </source>
</evidence>
<gene>
    <name evidence="2" type="ORF">ENN51_09200</name>
</gene>
<accession>A0A7V0T781</accession>
<feature type="chain" id="PRO_5030633506" description="DNA-binding protein" evidence="1">
    <location>
        <begin position="26"/>
        <end position="124"/>
    </location>
</feature>
<name>A0A7V0T781_UNCW3</name>
<feature type="signal peptide" evidence="1">
    <location>
        <begin position="1"/>
        <end position="25"/>
    </location>
</feature>
<dbReference type="EMBL" id="DSBX01000352">
    <property type="protein sequence ID" value="HDR00443.1"/>
    <property type="molecule type" value="Genomic_DNA"/>
</dbReference>
<organism evidence="2">
    <name type="scientific">candidate division WOR-3 bacterium</name>
    <dbReference type="NCBI Taxonomy" id="2052148"/>
    <lineage>
        <taxon>Bacteria</taxon>
        <taxon>Bacteria division WOR-3</taxon>
    </lineage>
</organism>
<dbReference type="PROSITE" id="PS51257">
    <property type="entry name" value="PROKAR_LIPOPROTEIN"/>
    <property type="match status" value="1"/>
</dbReference>